<comment type="caution">
    <text evidence="3">The sequence shown here is derived from an EMBL/GenBank/DDBJ whole genome shotgun (WGS) entry which is preliminary data.</text>
</comment>
<dbReference type="AlphaFoldDB" id="A0A811VIM2"/>
<keyword evidence="2" id="KW-0812">Transmembrane</keyword>
<evidence type="ECO:0000313" key="4">
    <source>
        <dbReference type="Proteomes" id="UP000606786"/>
    </source>
</evidence>
<protein>
    <submittedName>
        <fullName evidence="3">(Mediterranean fruit fly) hypothetical protein</fullName>
    </submittedName>
</protein>
<gene>
    <name evidence="3" type="ORF">CCAP1982_LOCUS23080</name>
</gene>
<keyword evidence="2" id="KW-1133">Transmembrane helix</keyword>
<feature type="region of interest" description="Disordered" evidence="1">
    <location>
        <begin position="1"/>
        <end position="26"/>
    </location>
</feature>
<evidence type="ECO:0000256" key="2">
    <source>
        <dbReference type="SAM" id="Phobius"/>
    </source>
</evidence>
<feature type="transmembrane region" description="Helical" evidence="2">
    <location>
        <begin position="47"/>
        <end position="72"/>
    </location>
</feature>
<sequence>MVVISPKQQQQQQQHQHQHQHQQPASSKIIADLRNYFSLGCTDCGKALHVAAAAAVVALIARALLVIVTWHFNAVCGAEKCRTSFKWVRIAVNFIALPHVAL</sequence>
<keyword evidence="2" id="KW-0472">Membrane</keyword>
<proteinExistence type="predicted"/>
<dbReference type="Proteomes" id="UP000606786">
    <property type="component" value="Unassembled WGS sequence"/>
</dbReference>
<evidence type="ECO:0000313" key="3">
    <source>
        <dbReference type="EMBL" id="CAD7015130.1"/>
    </source>
</evidence>
<dbReference type="EMBL" id="CAJHJT010000056">
    <property type="protein sequence ID" value="CAD7015130.1"/>
    <property type="molecule type" value="Genomic_DNA"/>
</dbReference>
<keyword evidence="4" id="KW-1185">Reference proteome</keyword>
<reference evidence="3" key="1">
    <citation type="submission" date="2020-11" db="EMBL/GenBank/DDBJ databases">
        <authorList>
            <person name="Whitehead M."/>
        </authorList>
    </citation>
    <scope>NUCLEOTIDE SEQUENCE</scope>
    <source>
        <strain evidence="3">EGII</strain>
    </source>
</reference>
<evidence type="ECO:0000256" key="1">
    <source>
        <dbReference type="SAM" id="MobiDB-lite"/>
    </source>
</evidence>
<organism evidence="3 4">
    <name type="scientific">Ceratitis capitata</name>
    <name type="common">Mediterranean fruit fly</name>
    <name type="synonym">Tephritis capitata</name>
    <dbReference type="NCBI Taxonomy" id="7213"/>
    <lineage>
        <taxon>Eukaryota</taxon>
        <taxon>Metazoa</taxon>
        <taxon>Ecdysozoa</taxon>
        <taxon>Arthropoda</taxon>
        <taxon>Hexapoda</taxon>
        <taxon>Insecta</taxon>
        <taxon>Pterygota</taxon>
        <taxon>Neoptera</taxon>
        <taxon>Endopterygota</taxon>
        <taxon>Diptera</taxon>
        <taxon>Brachycera</taxon>
        <taxon>Muscomorpha</taxon>
        <taxon>Tephritoidea</taxon>
        <taxon>Tephritidae</taxon>
        <taxon>Ceratitis</taxon>
        <taxon>Ceratitis</taxon>
    </lineage>
</organism>
<accession>A0A811VIM2</accession>
<name>A0A811VIM2_CERCA</name>